<evidence type="ECO:0000313" key="4">
    <source>
        <dbReference type="EMBL" id="NDV30812.1"/>
    </source>
</evidence>
<dbReference type="InterPro" id="IPR000219">
    <property type="entry name" value="DH_dom"/>
</dbReference>
<dbReference type="SMART" id="SM00325">
    <property type="entry name" value="RhoGEF"/>
    <property type="match status" value="1"/>
</dbReference>
<feature type="domain" description="DH" evidence="3">
    <location>
        <begin position="1"/>
        <end position="167"/>
    </location>
</feature>
<evidence type="ECO:0000259" key="2">
    <source>
        <dbReference type="PROSITE" id="PS50003"/>
    </source>
</evidence>
<feature type="domain" description="PH" evidence="2">
    <location>
        <begin position="201"/>
        <end position="308"/>
    </location>
</feature>
<dbReference type="InterPro" id="IPR011993">
    <property type="entry name" value="PH-like_dom_sf"/>
</dbReference>
<evidence type="ECO:0000256" key="1">
    <source>
        <dbReference type="SAM" id="MobiDB-lite"/>
    </source>
</evidence>
<feature type="compositionally biased region" description="Polar residues" evidence="1">
    <location>
        <begin position="361"/>
        <end position="379"/>
    </location>
</feature>
<dbReference type="SMART" id="SM00233">
    <property type="entry name" value="PH"/>
    <property type="match status" value="1"/>
</dbReference>
<evidence type="ECO:0008006" key="5">
    <source>
        <dbReference type="Google" id="ProtNLM"/>
    </source>
</evidence>
<reference evidence="4" key="1">
    <citation type="journal article" date="2020" name="J. Eukaryot. Microbiol.">
        <title>De novo Sequencing, Assembly and Annotation of the Transcriptome for the Free-Living Testate Amoeba Arcella intermedia.</title>
        <authorList>
            <person name="Ribeiro G.M."/>
            <person name="Porfirio-Sousa A.L."/>
            <person name="Maurer-Alcala X.X."/>
            <person name="Katz L.A."/>
            <person name="Lahr D.J.G."/>
        </authorList>
    </citation>
    <scope>NUCLEOTIDE SEQUENCE</scope>
</reference>
<feature type="region of interest" description="Disordered" evidence="1">
    <location>
        <begin position="347"/>
        <end position="459"/>
    </location>
</feature>
<dbReference type="GO" id="GO:0005737">
    <property type="term" value="C:cytoplasm"/>
    <property type="evidence" value="ECO:0007669"/>
    <property type="project" value="TreeGrafter"/>
</dbReference>
<dbReference type="PROSITE" id="PS50003">
    <property type="entry name" value="PH_DOMAIN"/>
    <property type="match status" value="1"/>
</dbReference>
<dbReference type="SUPFAM" id="SSF50729">
    <property type="entry name" value="PH domain-like"/>
    <property type="match status" value="1"/>
</dbReference>
<dbReference type="Gene3D" id="1.20.900.10">
    <property type="entry name" value="Dbl homology (DH) domain"/>
    <property type="match status" value="1"/>
</dbReference>
<dbReference type="PANTHER" id="PTHR12673:SF263">
    <property type="entry name" value="PLECKSTRIN DOMAIN-CONTAINING PROTEIN"/>
    <property type="match status" value="1"/>
</dbReference>
<organism evidence="4">
    <name type="scientific">Arcella intermedia</name>
    <dbReference type="NCBI Taxonomy" id="1963864"/>
    <lineage>
        <taxon>Eukaryota</taxon>
        <taxon>Amoebozoa</taxon>
        <taxon>Tubulinea</taxon>
        <taxon>Elardia</taxon>
        <taxon>Arcellinida</taxon>
        <taxon>Sphaerothecina</taxon>
        <taxon>Arcellidae</taxon>
        <taxon>Arcella</taxon>
    </lineage>
</organism>
<evidence type="ECO:0000259" key="3">
    <source>
        <dbReference type="PROSITE" id="PS50010"/>
    </source>
</evidence>
<dbReference type="InterPro" id="IPR035899">
    <property type="entry name" value="DBL_dom_sf"/>
</dbReference>
<proteinExistence type="predicted"/>
<name>A0A6B2L1F2_9EUKA</name>
<feature type="compositionally biased region" description="Basic and acidic residues" evidence="1">
    <location>
        <begin position="388"/>
        <end position="438"/>
    </location>
</feature>
<dbReference type="Gene3D" id="2.30.29.30">
    <property type="entry name" value="Pleckstrin-homology domain (PH domain)/Phosphotyrosine-binding domain (PTB)"/>
    <property type="match status" value="1"/>
</dbReference>
<dbReference type="GO" id="GO:0005085">
    <property type="term" value="F:guanyl-nucleotide exchange factor activity"/>
    <property type="evidence" value="ECO:0007669"/>
    <property type="project" value="InterPro"/>
</dbReference>
<dbReference type="PANTHER" id="PTHR12673">
    <property type="entry name" value="FACIOGENITAL DYSPLASIA PROTEIN"/>
    <property type="match status" value="1"/>
</dbReference>
<dbReference type="SUPFAM" id="SSF48065">
    <property type="entry name" value="DBL homology domain (DH-domain)"/>
    <property type="match status" value="1"/>
</dbReference>
<dbReference type="AlphaFoldDB" id="A0A6B2L1F2"/>
<dbReference type="CDD" id="cd00160">
    <property type="entry name" value="RhoGEF"/>
    <property type="match status" value="1"/>
</dbReference>
<dbReference type="EMBL" id="GIBP01001843">
    <property type="protein sequence ID" value="NDV30812.1"/>
    <property type="molecule type" value="Transcribed_RNA"/>
</dbReference>
<sequence>MESLIKDVYDPLHQNPEVYLDQSTFKSLFPEGHIKIIFAAHQTMIKDLRSKREAWSPTQTVGDIFKDMCGYLRLYSRYAETYTQIEEALENIRKDKKFVTFLQEKWPKIEPTTYLSSLLITPIQRIPRYQMLLESLLKKTWKYHPDYEKLATALAEMIKTAKHVNDKAKEAENAKKLVLVDHSIQGMKGKVSDSIVAANRKYVKEGFLLQRTEKGEWKKRYFFLLSDMLIRARANRKQKGTYIFIEKVNLKRMEVFRTLQSDVKDLVSKEMRSKSFELQHPHPIRYTLQAGSPEEKNDWCCEFEKLLSELHDAETKHEEALKKISINKASKAKAQISQTLMYTINQTNQTPSSGVRDRIQSAKSASTGVASYQSRTVDPNTFRALKASVKEEKDKEKDKDKELPEKKEKRKTDKAEKVEKVEKVEEEHKEPEESEKKTTINTKIPPTSHYHTLGGGAGKMNYREMMAQYKQARQQEKKE</sequence>
<dbReference type="Pfam" id="PF00621">
    <property type="entry name" value="RhoGEF"/>
    <property type="match status" value="1"/>
</dbReference>
<dbReference type="InterPro" id="IPR051092">
    <property type="entry name" value="FYVE_RhoGEF_PH"/>
</dbReference>
<protein>
    <recommendedName>
        <fullName evidence="5">DH domain-containing protein</fullName>
    </recommendedName>
</protein>
<dbReference type="PROSITE" id="PS50010">
    <property type="entry name" value="DH_2"/>
    <property type="match status" value="1"/>
</dbReference>
<accession>A0A6B2L1F2</accession>
<dbReference type="Pfam" id="PF00169">
    <property type="entry name" value="PH"/>
    <property type="match status" value="1"/>
</dbReference>
<dbReference type="InterPro" id="IPR001849">
    <property type="entry name" value="PH_domain"/>
</dbReference>